<protein>
    <submittedName>
        <fullName evidence="1">Uncharacterized protein</fullName>
    </submittedName>
</protein>
<reference evidence="1 2" key="1">
    <citation type="submission" date="2021-01" db="EMBL/GenBank/DDBJ databases">
        <title>Whole genome shotgun sequence of Actinoplanes deccanensis NBRC 13994.</title>
        <authorList>
            <person name="Komaki H."/>
            <person name="Tamura T."/>
        </authorList>
    </citation>
    <scope>NUCLEOTIDE SEQUENCE [LARGE SCALE GENOMIC DNA]</scope>
    <source>
        <strain evidence="1 2">NBRC 13994</strain>
    </source>
</reference>
<keyword evidence="2" id="KW-1185">Reference proteome</keyword>
<dbReference type="EMBL" id="BOMI01000033">
    <property type="protein sequence ID" value="GID73281.1"/>
    <property type="molecule type" value="Genomic_DNA"/>
</dbReference>
<evidence type="ECO:0000313" key="1">
    <source>
        <dbReference type="EMBL" id="GID73281.1"/>
    </source>
</evidence>
<sequence>MIEFADDDERFETGWTYARQGGGWCIRETGAPQTLCGLLVNARSSRRTGWFAHPPMGPSNEANAHAECVRLYLAMKDAPETPTVDSPEEA</sequence>
<accession>A0ABQ3XZV5</accession>
<proteinExistence type="predicted"/>
<dbReference type="Proteomes" id="UP000609879">
    <property type="component" value="Unassembled WGS sequence"/>
</dbReference>
<dbReference type="RefSeq" id="WP_203761210.1">
    <property type="nucleotide sequence ID" value="NZ_BAAABO010000029.1"/>
</dbReference>
<organism evidence="1 2">
    <name type="scientific">Paractinoplanes deccanensis</name>
    <dbReference type="NCBI Taxonomy" id="113561"/>
    <lineage>
        <taxon>Bacteria</taxon>
        <taxon>Bacillati</taxon>
        <taxon>Actinomycetota</taxon>
        <taxon>Actinomycetes</taxon>
        <taxon>Micromonosporales</taxon>
        <taxon>Micromonosporaceae</taxon>
        <taxon>Paractinoplanes</taxon>
    </lineage>
</organism>
<gene>
    <name evidence="1" type="ORF">Ade02nite_19220</name>
</gene>
<comment type="caution">
    <text evidence="1">The sequence shown here is derived from an EMBL/GenBank/DDBJ whole genome shotgun (WGS) entry which is preliminary data.</text>
</comment>
<evidence type="ECO:0000313" key="2">
    <source>
        <dbReference type="Proteomes" id="UP000609879"/>
    </source>
</evidence>
<name>A0ABQ3XZV5_9ACTN</name>